<keyword evidence="5" id="KW-0804">Transcription</keyword>
<keyword evidence="3" id="KW-0731">Sigma factor</keyword>
<evidence type="ECO:0000259" key="7">
    <source>
        <dbReference type="Pfam" id="PF04542"/>
    </source>
</evidence>
<dbReference type="InterPro" id="IPR007627">
    <property type="entry name" value="RNA_pol_sigma70_r2"/>
</dbReference>
<dbReference type="AlphaFoldDB" id="A0A853JBZ9"/>
<dbReference type="InterPro" id="IPR014284">
    <property type="entry name" value="RNA_pol_sigma-70_dom"/>
</dbReference>
<evidence type="ECO:0000313" key="9">
    <source>
        <dbReference type="EMBL" id="NZA26773.1"/>
    </source>
</evidence>
<dbReference type="EMBL" id="JACCKA010000061">
    <property type="protein sequence ID" value="NZA26773.1"/>
    <property type="molecule type" value="Genomic_DNA"/>
</dbReference>
<evidence type="ECO:0000256" key="2">
    <source>
        <dbReference type="ARBA" id="ARBA00023015"/>
    </source>
</evidence>
<comment type="similarity">
    <text evidence="1">Belongs to the sigma-70 factor family. ECF subfamily.</text>
</comment>
<evidence type="ECO:0000256" key="1">
    <source>
        <dbReference type="ARBA" id="ARBA00010641"/>
    </source>
</evidence>
<name>A0A853JBZ9_9GAMM</name>
<evidence type="ECO:0000256" key="4">
    <source>
        <dbReference type="ARBA" id="ARBA00023125"/>
    </source>
</evidence>
<comment type="caution">
    <text evidence="9">The sequence shown here is derived from an EMBL/GenBank/DDBJ whole genome shotgun (WGS) entry which is preliminary data.</text>
</comment>
<dbReference type="Pfam" id="PF04542">
    <property type="entry name" value="Sigma70_r2"/>
    <property type="match status" value="1"/>
</dbReference>
<dbReference type="SUPFAM" id="SSF88946">
    <property type="entry name" value="Sigma2 domain of RNA polymerase sigma factors"/>
    <property type="match status" value="1"/>
</dbReference>
<keyword evidence="2" id="KW-0805">Transcription regulation</keyword>
<accession>A0A853JBZ9</accession>
<keyword evidence="10" id="KW-1185">Reference proteome</keyword>
<protein>
    <submittedName>
        <fullName evidence="9">Sigma-70 family RNA polymerase sigma factor</fullName>
    </submittedName>
</protein>
<reference evidence="9 10" key="1">
    <citation type="submission" date="2020-07" db="EMBL/GenBank/DDBJ databases">
        <title>Luteimonas sp. SJ-92.</title>
        <authorList>
            <person name="Huang X.-X."/>
            <person name="Xu L."/>
            <person name="Sun J.-Q."/>
        </authorList>
    </citation>
    <scope>NUCLEOTIDE SEQUENCE [LARGE SCALE GENOMIC DNA]</scope>
    <source>
        <strain evidence="9 10">SJ-92</strain>
    </source>
</reference>
<dbReference type="Gene3D" id="1.10.1740.10">
    <property type="match status" value="1"/>
</dbReference>
<dbReference type="InterPro" id="IPR013324">
    <property type="entry name" value="RNA_pol_sigma_r3/r4-like"/>
</dbReference>
<keyword evidence="4" id="KW-0238">DNA-binding</keyword>
<dbReference type="Gene3D" id="1.10.10.10">
    <property type="entry name" value="Winged helix-like DNA-binding domain superfamily/Winged helix DNA-binding domain"/>
    <property type="match status" value="1"/>
</dbReference>
<dbReference type="PANTHER" id="PTHR43133:SF58">
    <property type="entry name" value="ECF RNA POLYMERASE SIGMA FACTOR SIGD"/>
    <property type="match status" value="1"/>
</dbReference>
<dbReference type="GO" id="GO:0006352">
    <property type="term" value="P:DNA-templated transcription initiation"/>
    <property type="evidence" value="ECO:0007669"/>
    <property type="project" value="InterPro"/>
</dbReference>
<evidence type="ECO:0000256" key="6">
    <source>
        <dbReference type="SAM" id="MobiDB-lite"/>
    </source>
</evidence>
<proteinExistence type="inferred from homology"/>
<dbReference type="SUPFAM" id="SSF88659">
    <property type="entry name" value="Sigma3 and sigma4 domains of RNA polymerase sigma factors"/>
    <property type="match status" value="1"/>
</dbReference>
<dbReference type="InterPro" id="IPR013325">
    <property type="entry name" value="RNA_pol_sigma_r2"/>
</dbReference>
<evidence type="ECO:0000259" key="8">
    <source>
        <dbReference type="Pfam" id="PF08281"/>
    </source>
</evidence>
<dbReference type="GO" id="GO:0003677">
    <property type="term" value="F:DNA binding"/>
    <property type="evidence" value="ECO:0007669"/>
    <property type="project" value="UniProtKB-KW"/>
</dbReference>
<sequence length="179" mass="19527">MARAQDGDRVAYHALLTGIAPYVRAIAQRHLGRGEDAEDAVQEILLVVHDIRHTYERGRPFKPWLGTIAARRCVDLLRRRARRAAHEADADDALDRLPAASPGPDEATAQRDDGRAVRAAVDGLAPKQRQAVRLLHLEELSLGEASARSRQSTGALKVACHRALKTLRHALAGKGDPHG</sequence>
<dbReference type="Pfam" id="PF08281">
    <property type="entry name" value="Sigma70_r4_2"/>
    <property type="match status" value="1"/>
</dbReference>
<organism evidence="9 10">
    <name type="scientific">Luteimonas salinisoli</name>
    <dbReference type="NCBI Taxonomy" id="2752307"/>
    <lineage>
        <taxon>Bacteria</taxon>
        <taxon>Pseudomonadati</taxon>
        <taxon>Pseudomonadota</taxon>
        <taxon>Gammaproteobacteria</taxon>
        <taxon>Lysobacterales</taxon>
        <taxon>Lysobacteraceae</taxon>
        <taxon>Luteimonas</taxon>
    </lineage>
</organism>
<dbReference type="InterPro" id="IPR039425">
    <property type="entry name" value="RNA_pol_sigma-70-like"/>
</dbReference>
<dbReference type="Proteomes" id="UP000578091">
    <property type="component" value="Unassembled WGS sequence"/>
</dbReference>
<evidence type="ECO:0000313" key="10">
    <source>
        <dbReference type="Proteomes" id="UP000578091"/>
    </source>
</evidence>
<gene>
    <name evidence="9" type="ORF">H0E84_10290</name>
</gene>
<evidence type="ECO:0000256" key="5">
    <source>
        <dbReference type="ARBA" id="ARBA00023163"/>
    </source>
</evidence>
<feature type="region of interest" description="Disordered" evidence="6">
    <location>
        <begin position="87"/>
        <end position="115"/>
    </location>
</feature>
<dbReference type="InterPro" id="IPR013249">
    <property type="entry name" value="RNA_pol_sigma70_r4_t2"/>
</dbReference>
<dbReference type="InterPro" id="IPR036388">
    <property type="entry name" value="WH-like_DNA-bd_sf"/>
</dbReference>
<dbReference type="GO" id="GO:0016987">
    <property type="term" value="F:sigma factor activity"/>
    <property type="evidence" value="ECO:0007669"/>
    <property type="project" value="UniProtKB-KW"/>
</dbReference>
<dbReference type="PANTHER" id="PTHR43133">
    <property type="entry name" value="RNA POLYMERASE ECF-TYPE SIGMA FACTO"/>
    <property type="match status" value="1"/>
</dbReference>
<feature type="domain" description="RNA polymerase sigma-70 region 2" evidence="7">
    <location>
        <begin position="20"/>
        <end position="83"/>
    </location>
</feature>
<dbReference type="NCBIfam" id="TIGR02937">
    <property type="entry name" value="sigma70-ECF"/>
    <property type="match status" value="1"/>
</dbReference>
<evidence type="ECO:0000256" key="3">
    <source>
        <dbReference type="ARBA" id="ARBA00023082"/>
    </source>
</evidence>
<feature type="domain" description="RNA polymerase sigma factor 70 region 4 type 2" evidence="8">
    <location>
        <begin position="115"/>
        <end position="167"/>
    </location>
</feature>